<organism evidence="1 2">
    <name type="scientific">Platanthera zijinensis</name>
    <dbReference type="NCBI Taxonomy" id="2320716"/>
    <lineage>
        <taxon>Eukaryota</taxon>
        <taxon>Viridiplantae</taxon>
        <taxon>Streptophyta</taxon>
        <taxon>Embryophyta</taxon>
        <taxon>Tracheophyta</taxon>
        <taxon>Spermatophyta</taxon>
        <taxon>Magnoliopsida</taxon>
        <taxon>Liliopsida</taxon>
        <taxon>Asparagales</taxon>
        <taxon>Orchidaceae</taxon>
        <taxon>Orchidoideae</taxon>
        <taxon>Orchideae</taxon>
        <taxon>Orchidinae</taxon>
        <taxon>Platanthera</taxon>
    </lineage>
</organism>
<protein>
    <submittedName>
        <fullName evidence="1">Uncharacterized protein</fullName>
    </submittedName>
</protein>
<name>A0AAP0G7M7_9ASPA</name>
<dbReference type="PANTHER" id="PTHR33526:SF4">
    <property type="entry name" value="OS07G0123800 PROTEIN"/>
    <property type="match status" value="1"/>
</dbReference>
<dbReference type="Proteomes" id="UP001418222">
    <property type="component" value="Unassembled WGS sequence"/>
</dbReference>
<evidence type="ECO:0000313" key="2">
    <source>
        <dbReference type="Proteomes" id="UP001418222"/>
    </source>
</evidence>
<keyword evidence="2" id="KW-1185">Reference proteome</keyword>
<dbReference type="PANTHER" id="PTHR33526">
    <property type="entry name" value="OS07G0123800 PROTEIN"/>
    <property type="match status" value="1"/>
</dbReference>
<gene>
    <name evidence="1" type="ORF">KSP39_PZI009198</name>
</gene>
<sequence>MNGKGRSIGDRLIRCIWAPIRGLARACDYYVHSMTTLADRFPAAVGTTYCSFAGDDALRFSSAMRTSGEDDLFELVRFASQRRVAAAAEAVGRSRSAALGTIDEDEICDFSGEVGESLISPGRRGCAVGRKRAAAVFPA</sequence>
<evidence type="ECO:0000313" key="1">
    <source>
        <dbReference type="EMBL" id="KAK8942827.1"/>
    </source>
</evidence>
<dbReference type="AlphaFoldDB" id="A0AAP0G7M7"/>
<reference evidence="1 2" key="1">
    <citation type="journal article" date="2022" name="Nat. Plants">
        <title>Genomes of leafy and leafless Platanthera orchids illuminate the evolution of mycoheterotrophy.</title>
        <authorList>
            <person name="Li M.H."/>
            <person name="Liu K.W."/>
            <person name="Li Z."/>
            <person name="Lu H.C."/>
            <person name="Ye Q.L."/>
            <person name="Zhang D."/>
            <person name="Wang J.Y."/>
            <person name="Li Y.F."/>
            <person name="Zhong Z.M."/>
            <person name="Liu X."/>
            <person name="Yu X."/>
            <person name="Liu D.K."/>
            <person name="Tu X.D."/>
            <person name="Liu B."/>
            <person name="Hao Y."/>
            <person name="Liao X.Y."/>
            <person name="Jiang Y.T."/>
            <person name="Sun W.H."/>
            <person name="Chen J."/>
            <person name="Chen Y.Q."/>
            <person name="Ai Y."/>
            <person name="Zhai J.W."/>
            <person name="Wu S.S."/>
            <person name="Zhou Z."/>
            <person name="Hsiao Y.Y."/>
            <person name="Wu W.L."/>
            <person name="Chen Y.Y."/>
            <person name="Lin Y.F."/>
            <person name="Hsu J.L."/>
            <person name="Li C.Y."/>
            <person name="Wang Z.W."/>
            <person name="Zhao X."/>
            <person name="Zhong W.Y."/>
            <person name="Ma X.K."/>
            <person name="Ma L."/>
            <person name="Huang J."/>
            <person name="Chen G.Z."/>
            <person name="Huang M.Z."/>
            <person name="Huang L."/>
            <person name="Peng D.H."/>
            <person name="Luo Y.B."/>
            <person name="Zou S.Q."/>
            <person name="Chen S.P."/>
            <person name="Lan S."/>
            <person name="Tsai W.C."/>
            <person name="Van de Peer Y."/>
            <person name="Liu Z.J."/>
        </authorList>
    </citation>
    <scope>NUCLEOTIDE SEQUENCE [LARGE SCALE GENOMIC DNA]</scope>
    <source>
        <strain evidence="1">Lor287</strain>
    </source>
</reference>
<dbReference type="EMBL" id="JBBWWQ010000007">
    <property type="protein sequence ID" value="KAK8942827.1"/>
    <property type="molecule type" value="Genomic_DNA"/>
</dbReference>
<accession>A0AAP0G7M7</accession>
<proteinExistence type="predicted"/>
<comment type="caution">
    <text evidence="1">The sequence shown here is derived from an EMBL/GenBank/DDBJ whole genome shotgun (WGS) entry which is preliminary data.</text>
</comment>